<dbReference type="SMART" id="SM00729">
    <property type="entry name" value="Elp3"/>
    <property type="match status" value="1"/>
</dbReference>
<dbReference type="InterPro" id="IPR013785">
    <property type="entry name" value="Aldolase_TIM"/>
</dbReference>
<dbReference type="SFLD" id="SFLDS00029">
    <property type="entry name" value="Radical_SAM"/>
    <property type="match status" value="1"/>
</dbReference>
<name>A0ABX0MMY7_9BURK</name>
<evidence type="ECO:0000259" key="7">
    <source>
        <dbReference type="PROSITE" id="PS51918"/>
    </source>
</evidence>
<dbReference type="InterPro" id="IPR058240">
    <property type="entry name" value="rSAM_sf"/>
</dbReference>
<dbReference type="Pfam" id="PF06969">
    <property type="entry name" value="HemN_C"/>
    <property type="match status" value="1"/>
</dbReference>
<keyword evidence="5" id="KW-0411">Iron-sulfur</keyword>
<dbReference type="Pfam" id="PF04055">
    <property type="entry name" value="Radical_SAM"/>
    <property type="match status" value="1"/>
</dbReference>
<protein>
    <submittedName>
        <fullName evidence="8">Radical SAM protein</fullName>
    </submittedName>
</protein>
<keyword evidence="3" id="KW-0479">Metal-binding</keyword>
<dbReference type="SUPFAM" id="SSF102114">
    <property type="entry name" value="Radical SAM enzymes"/>
    <property type="match status" value="1"/>
</dbReference>
<dbReference type="PANTHER" id="PTHR13932:SF5">
    <property type="entry name" value="RADICAL S-ADENOSYL METHIONINE DOMAIN-CONTAINING PROTEIN 1, MITOCHONDRIAL"/>
    <property type="match status" value="1"/>
</dbReference>
<feature type="region of interest" description="Disordered" evidence="6">
    <location>
        <begin position="19"/>
        <end position="64"/>
    </location>
</feature>
<gene>
    <name evidence="8" type="ORF">F1735_17815</name>
</gene>
<dbReference type="Gene3D" id="3.20.20.70">
    <property type="entry name" value="Aldolase class I"/>
    <property type="match status" value="1"/>
</dbReference>
<dbReference type="PROSITE" id="PS51918">
    <property type="entry name" value="RADICAL_SAM"/>
    <property type="match status" value="1"/>
</dbReference>
<comment type="cofactor">
    <cofactor evidence="1">
        <name>[4Fe-4S] cluster</name>
        <dbReference type="ChEBI" id="CHEBI:49883"/>
    </cofactor>
</comment>
<evidence type="ECO:0000313" key="8">
    <source>
        <dbReference type="EMBL" id="NHZ64139.1"/>
    </source>
</evidence>
<evidence type="ECO:0000256" key="5">
    <source>
        <dbReference type="ARBA" id="ARBA00023014"/>
    </source>
</evidence>
<dbReference type="InterPro" id="IPR006638">
    <property type="entry name" value="Elp3/MiaA/NifB-like_rSAM"/>
</dbReference>
<feature type="domain" description="Radical SAM core" evidence="7">
    <location>
        <begin position="130"/>
        <end position="365"/>
    </location>
</feature>
<evidence type="ECO:0000256" key="4">
    <source>
        <dbReference type="ARBA" id="ARBA00023004"/>
    </source>
</evidence>
<accession>A0ABX0MMY7</accession>
<evidence type="ECO:0000256" key="3">
    <source>
        <dbReference type="ARBA" id="ARBA00022723"/>
    </source>
</evidence>
<keyword evidence="2" id="KW-0949">S-adenosyl-L-methionine</keyword>
<evidence type="ECO:0000256" key="6">
    <source>
        <dbReference type="SAM" id="MobiDB-lite"/>
    </source>
</evidence>
<keyword evidence="4" id="KW-0408">Iron</keyword>
<reference evidence="8 9" key="1">
    <citation type="submission" date="2019-10" db="EMBL/GenBank/DDBJ databases">
        <title>Taxonomy of Antarctic Massilia spp.: description of Massilia rubra sp. nov., Massilia aquatica sp. nov., Massilia mucilaginosa sp. nov., Massilia frigida sp. nov. isolated from streams, lakes and regoliths.</title>
        <authorList>
            <person name="Holochova P."/>
            <person name="Sedlacek I."/>
            <person name="Kralova S."/>
            <person name="Maslanova I."/>
            <person name="Busse H.-J."/>
            <person name="Stankova E."/>
            <person name="Vrbovska V."/>
            <person name="Kovarovic V."/>
            <person name="Bartak M."/>
            <person name="Svec P."/>
            <person name="Pantucek R."/>
        </authorList>
    </citation>
    <scope>NUCLEOTIDE SEQUENCE [LARGE SCALE GENOMIC DNA]</scope>
    <source>
        <strain evidence="8 9">CCM 8694</strain>
    </source>
</reference>
<comment type="caution">
    <text evidence="8">The sequence shown here is derived from an EMBL/GenBank/DDBJ whole genome shotgun (WGS) entry which is preliminary data.</text>
</comment>
<organism evidence="8 9">
    <name type="scientific">Massilia genomosp. 1</name>
    <dbReference type="NCBI Taxonomy" id="2609280"/>
    <lineage>
        <taxon>Bacteria</taxon>
        <taxon>Pseudomonadati</taxon>
        <taxon>Pseudomonadota</taxon>
        <taxon>Betaproteobacteria</taxon>
        <taxon>Burkholderiales</taxon>
        <taxon>Oxalobacteraceae</taxon>
        <taxon>Telluria group</taxon>
        <taxon>Massilia</taxon>
    </lineage>
</organism>
<dbReference type="InterPro" id="IPR010723">
    <property type="entry name" value="HemN_C"/>
</dbReference>
<dbReference type="Proteomes" id="UP000610594">
    <property type="component" value="Unassembled WGS sequence"/>
</dbReference>
<dbReference type="InterPro" id="IPR034505">
    <property type="entry name" value="Coproporphyrinogen-III_oxidase"/>
</dbReference>
<evidence type="ECO:0000313" key="9">
    <source>
        <dbReference type="Proteomes" id="UP000610594"/>
    </source>
</evidence>
<keyword evidence="9" id="KW-1185">Reference proteome</keyword>
<evidence type="ECO:0000256" key="2">
    <source>
        <dbReference type="ARBA" id="ARBA00022691"/>
    </source>
</evidence>
<feature type="compositionally biased region" description="Low complexity" evidence="6">
    <location>
        <begin position="35"/>
        <end position="47"/>
    </location>
</feature>
<evidence type="ECO:0000256" key="1">
    <source>
        <dbReference type="ARBA" id="ARBA00001966"/>
    </source>
</evidence>
<dbReference type="EMBL" id="WHJF01000046">
    <property type="protein sequence ID" value="NHZ64139.1"/>
    <property type="molecule type" value="Genomic_DNA"/>
</dbReference>
<dbReference type="PANTHER" id="PTHR13932">
    <property type="entry name" value="COPROPORPHYRINIGEN III OXIDASE"/>
    <property type="match status" value="1"/>
</dbReference>
<proteinExistence type="predicted"/>
<dbReference type="InterPro" id="IPR007197">
    <property type="entry name" value="rSAM"/>
</dbReference>
<sequence length="532" mass="59611">MDPPGQPVARAALRGRCHARGRTGGATLPQRRRGAAGADGRGACRARNSSSQHQVGRARNEGIDSGAWHGRSLAASGAVGIVDGRVANNEERPVISNNRDLPFWKEYPERDSEWVRQYPTKHVAVSEEDVFRKEPMGFYVHIPFCNRLCFSCPYIKHQTDKSVTQRYVDALKKEMSNYAARPYVKEHQLTVGYIGGGTPTALSTEQLVDLLTHMKAEFDMKPGMEISTESTPLDISEQKASALLEHGVNRISLGVQTFIDQELEDLGRAGNAAMIIDAIKMLQRIGVPRINIDLMHGLNGQTMESWHQSLQTAVDLGVSSVSFYTYMEFAQISTKRRKLPPVPPRETVDEMFIYAAQFLTRNGYEGYFGDCFALPGQRPAYGSVTWTEEFPIIPMGPTATGHLKDYWYFNEPSIELYIEAVNAGRLPIAMGKQISAEESLRRAVMLGIKSSRLDRQRFRELHGVDFAHLFPEEIADLQAKGLVRLTDEAMEVVGPKGWYYMDNISKAFYSKEFRRYPQHLGANISPFIIKAA</sequence>
<dbReference type="SFLD" id="SFLDG01065">
    <property type="entry name" value="anaerobic_coproporphyrinogen-I"/>
    <property type="match status" value="1"/>
</dbReference>